<keyword evidence="5" id="KW-1185">Reference proteome</keyword>
<dbReference type="SUPFAM" id="SSF51126">
    <property type="entry name" value="Pectin lyase-like"/>
    <property type="match status" value="1"/>
</dbReference>
<dbReference type="EMBL" id="JBCFQL010000010">
    <property type="protein sequence ID" value="MFA9191837.1"/>
    <property type="molecule type" value="Genomic_DNA"/>
</dbReference>
<dbReference type="NCBIfam" id="TIGR04183">
    <property type="entry name" value="Por_Secre_tail"/>
    <property type="match status" value="1"/>
</dbReference>
<reference evidence="4 5" key="1">
    <citation type="submission" date="2024-04" db="EMBL/GenBank/DDBJ databases">
        <title>New Clade of Flavobacterium.</title>
        <authorList>
            <person name="Matos L."/>
            <person name="Proenca D.N."/>
            <person name="Fransisco R.M."/>
            <person name="Chung A.P."/>
            <person name="Maccario L."/>
            <person name="Sorensen S.J."/>
            <person name="Morais P.V."/>
        </authorList>
    </citation>
    <scope>NUCLEOTIDE SEQUENCE [LARGE SCALE GENOMIC DNA]</scope>
    <source>
        <strain evidence="4 5">FZUC8N2.13</strain>
    </source>
</reference>
<proteinExistence type="predicted"/>
<dbReference type="RefSeq" id="WP_373406805.1">
    <property type="nucleotide sequence ID" value="NZ_JBCFQL010000010.1"/>
</dbReference>
<feature type="signal peptide" evidence="2">
    <location>
        <begin position="1"/>
        <end position="27"/>
    </location>
</feature>
<dbReference type="InterPro" id="IPR011050">
    <property type="entry name" value="Pectin_lyase_fold/virulence"/>
</dbReference>
<accession>A0ABV4TG11</accession>
<evidence type="ECO:0000256" key="2">
    <source>
        <dbReference type="SAM" id="SignalP"/>
    </source>
</evidence>
<sequence>MKKIYQINFLKCVMFALILMSVNTITAQYSNQVTFSGTRFAVRINGVDSGTESSLGTAINRCIGTGNRTVHILAGGTINQQINLQPGLILDCHSVTFNKTHTGVGFFRDGAGPITIKDMNLNNNTNFGIRTSRASNVTITNVRISGGGIGIRIDSHPSRPYEAQNIVRTIAVNNCSLLNTSGHGLETYGVDGFTLNTITTNNNGECGVLLNRTFNGRLGTVNAFRSGNGTGYAGLRLANDCDNIVTQNLIANECGRGYFVLTGSKNSTLNNCRITNGTGVGIWLENVVNCRVLAGCTNDGIAVTGSGSSAAGVSQVNCSASRFAEPTKNMDIQAIDTENAEVLTNSNQLSLEVSPNPTTGEFTISLPDSFQSDTTVNIYNVTGSIVKQEVHNTQNISINIADLPKGIYVLSVTNSKSEIIKKIIKN</sequence>
<dbReference type="Pfam" id="PF18962">
    <property type="entry name" value="Por_Secre_tail"/>
    <property type="match status" value="1"/>
</dbReference>
<dbReference type="SMART" id="SM00710">
    <property type="entry name" value="PbH1"/>
    <property type="match status" value="4"/>
</dbReference>
<keyword evidence="1 2" id="KW-0732">Signal</keyword>
<feature type="chain" id="PRO_5046633181" evidence="2">
    <location>
        <begin position="28"/>
        <end position="426"/>
    </location>
</feature>
<organism evidence="4 5">
    <name type="scientific">Flavobacterium zubiriense</name>
    <dbReference type="NCBI Taxonomy" id="3138075"/>
    <lineage>
        <taxon>Bacteria</taxon>
        <taxon>Pseudomonadati</taxon>
        <taxon>Bacteroidota</taxon>
        <taxon>Flavobacteriia</taxon>
        <taxon>Flavobacteriales</taxon>
        <taxon>Flavobacteriaceae</taxon>
        <taxon>Flavobacterium</taxon>
    </lineage>
</organism>
<dbReference type="InterPro" id="IPR026444">
    <property type="entry name" value="Secre_tail"/>
</dbReference>
<feature type="domain" description="Secretion system C-terminal sorting" evidence="3">
    <location>
        <begin position="354"/>
        <end position="424"/>
    </location>
</feature>
<dbReference type="InterPro" id="IPR012334">
    <property type="entry name" value="Pectin_lyas_fold"/>
</dbReference>
<name>A0ABV4TG11_9FLAO</name>
<evidence type="ECO:0000313" key="4">
    <source>
        <dbReference type="EMBL" id="MFA9191837.1"/>
    </source>
</evidence>
<dbReference type="Gene3D" id="2.160.20.10">
    <property type="entry name" value="Single-stranded right-handed beta-helix, Pectin lyase-like"/>
    <property type="match status" value="1"/>
</dbReference>
<protein>
    <submittedName>
        <fullName evidence="4">T9SS type A sorting domain-containing protein</fullName>
    </submittedName>
</protein>
<gene>
    <name evidence="4" type="ORF">AAGV28_10720</name>
</gene>
<evidence type="ECO:0000259" key="3">
    <source>
        <dbReference type="Pfam" id="PF18962"/>
    </source>
</evidence>
<evidence type="ECO:0000313" key="5">
    <source>
        <dbReference type="Proteomes" id="UP001574169"/>
    </source>
</evidence>
<dbReference type="InterPro" id="IPR006626">
    <property type="entry name" value="PbH1"/>
</dbReference>
<dbReference type="Proteomes" id="UP001574169">
    <property type="component" value="Unassembled WGS sequence"/>
</dbReference>
<evidence type="ECO:0000256" key="1">
    <source>
        <dbReference type="ARBA" id="ARBA00022729"/>
    </source>
</evidence>
<comment type="caution">
    <text evidence="4">The sequence shown here is derived from an EMBL/GenBank/DDBJ whole genome shotgun (WGS) entry which is preliminary data.</text>
</comment>